<evidence type="ECO:0000313" key="2">
    <source>
        <dbReference type="Ensembl" id="ENSORLP00015003134.1"/>
    </source>
</evidence>
<dbReference type="Ensembl" id="ENSORLT00015009784.1">
    <property type="protein sequence ID" value="ENSORLP00015003134.1"/>
    <property type="gene ID" value="ENSORLG00015003856.1"/>
</dbReference>
<dbReference type="Proteomes" id="UP000265200">
    <property type="component" value="Chromosome 20"/>
</dbReference>
<proteinExistence type="predicted"/>
<feature type="signal peptide" evidence="1">
    <location>
        <begin position="1"/>
        <end position="22"/>
    </location>
</feature>
<dbReference type="InterPro" id="IPR036179">
    <property type="entry name" value="Ig-like_dom_sf"/>
</dbReference>
<protein>
    <recommendedName>
        <fullName evidence="4">Ig-like domain-containing protein</fullName>
    </recommendedName>
</protein>
<reference evidence="2 3" key="2">
    <citation type="submission" date="2017-04" db="EMBL/GenBank/DDBJ databases">
        <title>CpG methylation of centromeres and impact of large insertions on vertebrate speciation.</title>
        <authorList>
            <person name="Ichikawa K."/>
            <person name="Yoshimura J."/>
            <person name="Morishita S."/>
        </authorList>
    </citation>
    <scope>NUCLEOTIDE SEQUENCE</scope>
    <source>
        <strain evidence="2 3">HSOK</strain>
    </source>
</reference>
<name>A0A3P9H6M5_ORYLA</name>
<evidence type="ECO:0000256" key="1">
    <source>
        <dbReference type="SAM" id="SignalP"/>
    </source>
</evidence>
<evidence type="ECO:0008006" key="4">
    <source>
        <dbReference type="Google" id="ProtNLM"/>
    </source>
</evidence>
<dbReference type="AlphaFoldDB" id="A0A3P9H6M5"/>
<dbReference type="InterPro" id="IPR013783">
    <property type="entry name" value="Ig-like_fold"/>
</dbReference>
<evidence type="ECO:0000313" key="3">
    <source>
        <dbReference type="Proteomes" id="UP000265200"/>
    </source>
</evidence>
<keyword evidence="1" id="KW-0732">Signal</keyword>
<reference evidence="2" key="4">
    <citation type="submission" date="2025-09" db="UniProtKB">
        <authorList>
            <consortium name="Ensembl"/>
        </authorList>
    </citation>
    <scope>IDENTIFICATION</scope>
    <source>
        <strain evidence="2">HSOK</strain>
    </source>
</reference>
<sequence length="183" mass="20176">SRRSALALLALRLSLLLRPSRGGLVKPSISMDPVGEVSWGQELRITCSTAAELLEKTFILQKISGSFRETQISASRAATFNISKVNLDHDGLYLCNYEKTVSGQTFISPLSDLLNVTGKKNFRAYFSLHTFNPCAIQGTLTLGFGSFRPARPPVGNPKCRKSQIGRKNKQQICLGQQYIKCPI</sequence>
<dbReference type="SUPFAM" id="SSF48726">
    <property type="entry name" value="Immunoglobulin"/>
    <property type="match status" value="1"/>
</dbReference>
<feature type="chain" id="PRO_5018058753" description="Ig-like domain-containing protein" evidence="1">
    <location>
        <begin position="23"/>
        <end position="183"/>
    </location>
</feature>
<reference evidence="2" key="3">
    <citation type="submission" date="2025-08" db="UniProtKB">
        <authorList>
            <consortium name="Ensembl"/>
        </authorList>
    </citation>
    <scope>IDENTIFICATION</scope>
    <source>
        <strain evidence="2">HSOK</strain>
    </source>
</reference>
<organism evidence="2 3">
    <name type="scientific">Oryzias latipes</name>
    <name type="common">Japanese rice fish</name>
    <name type="synonym">Japanese killifish</name>
    <dbReference type="NCBI Taxonomy" id="8090"/>
    <lineage>
        <taxon>Eukaryota</taxon>
        <taxon>Metazoa</taxon>
        <taxon>Chordata</taxon>
        <taxon>Craniata</taxon>
        <taxon>Vertebrata</taxon>
        <taxon>Euteleostomi</taxon>
        <taxon>Actinopterygii</taxon>
        <taxon>Neopterygii</taxon>
        <taxon>Teleostei</taxon>
        <taxon>Neoteleostei</taxon>
        <taxon>Acanthomorphata</taxon>
        <taxon>Ovalentaria</taxon>
        <taxon>Atherinomorphae</taxon>
        <taxon>Beloniformes</taxon>
        <taxon>Adrianichthyidae</taxon>
        <taxon>Oryziinae</taxon>
        <taxon>Oryzias</taxon>
    </lineage>
</organism>
<reference key="1">
    <citation type="journal article" date="2007" name="Nature">
        <title>The medaka draft genome and insights into vertebrate genome evolution.</title>
        <authorList>
            <person name="Kasahara M."/>
            <person name="Naruse K."/>
            <person name="Sasaki S."/>
            <person name="Nakatani Y."/>
            <person name="Qu W."/>
            <person name="Ahsan B."/>
            <person name="Yamada T."/>
            <person name="Nagayasu Y."/>
            <person name="Doi K."/>
            <person name="Kasai Y."/>
            <person name="Jindo T."/>
            <person name="Kobayashi D."/>
            <person name="Shimada A."/>
            <person name="Toyoda A."/>
            <person name="Kuroki Y."/>
            <person name="Fujiyama A."/>
            <person name="Sasaki T."/>
            <person name="Shimizu A."/>
            <person name="Asakawa S."/>
            <person name="Shimizu N."/>
            <person name="Hashimoto S."/>
            <person name="Yang J."/>
            <person name="Lee Y."/>
            <person name="Matsushima K."/>
            <person name="Sugano S."/>
            <person name="Sakaizumi M."/>
            <person name="Narita T."/>
            <person name="Ohishi K."/>
            <person name="Haga S."/>
            <person name="Ohta F."/>
            <person name="Nomoto H."/>
            <person name="Nogata K."/>
            <person name="Morishita T."/>
            <person name="Endo T."/>
            <person name="Shin-I T."/>
            <person name="Takeda H."/>
            <person name="Morishita S."/>
            <person name="Kohara Y."/>
        </authorList>
    </citation>
    <scope>NUCLEOTIDE SEQUENCE [LARGE SCALE GENOMIC DNA]</scope>
    <source>
        <strain>Hd-rR</strain>
    </source>
</reference>
<dbReference type="Gene3D" id="2.60.40.10">
    <property type="entry name" value="Immunoglobulins"/>
    <property type="match status" value="1"/>
</dbReference>
<accession>A0A3P9H6M5</accession>